<gene>
    <name evidence="4" type="ORF">K460DRAFT_291433</name>
</gene>
<evidence type="ECO:0000313" key="5">
    <source>
        <dbReference type="Proteomes" id="UP000800039"/>
    </source>
</evidence>
<dbReference type="RefSeq" id="XP_040784736.1">
    <property type="nucleotide sequence ID" value="XM_040929282.1"/>
</dbReference>
<evidence type="ECO:0000313" key="4">
    <source>
        <dbReference type="EMBL" id="KAF1842173.1"/>
    </source>
</evidence>
<dbReference type="OrthoDB" id="14833at2759"/>
<reference evidence="4" key="1">
    <citation type="submission" date="2020-01" db="EMBL/GenBank/DDBJ databases">
        <authorList>
            <consortium name="DOE Joint Genome Institute"/>
            <person name="Haridas S."/>
            <person name="Albert R."/>
            <person name="Binder M."/>
            <person name="Bloem J."/>
            <person name="Labutti K."/>
            <person name="Salamov A."/>
            <person name="Andreopoulos B."/>
            <person name="Baker S.E."/>
            <person name="Barry K."/>
            <person name="Bills G."/>
            <person name="Bluhm B.H."/>
            <person name="Cannon C."/>
            <person name="Castanera R."/>
            <person name="Culley D.E."/>
            <person name="Daum C."/>
            <person name="Ezra D."/>
            <person name="Gonzalez J.B."/>
            <person name="Henrissat B."/>
            <person name="Kuo A."/>
            <person name="Liang C."/>
            <person name="Lipzen A."/>
            <person name="Lutzoni F."/>
            <person name="Magnuson J."/>
            <person name="Mondo S."/>
            <person name="Nolan M."/>
            <person name="Ohm R."/>
            <person name="Pangilinan J."/>
            <person name="Park H.-J."/>
            <person name="Ramirez L."/>
            <person name="Alfaro M."/>
            <person name="Sun H."/>
            <person name="Tritt A."/>
            <person name="Yoshinaga Y."/>
            <person name="Zwiers L.-H."/>
            <person name="Turgeon B.G."/>
            <person name="Goodwin S.B."/>
            <person name="Spatafora J.W."/>
            <person name="Crous P.W."/>
            <person name="Grigoriev I.V."/>
        </authorList>
    </citation>
    <scope>NUCLEOTIDE SEQUENCE</scope>
    <source>
        <strain evidence="4">CBS 394.84</strain>
    </source>
</reference>
<dbReference type="GO" id="GO:0008142">
    <property type="term" value="F:oxysterol binding"/>
    <property type="evidence" value="ECO:0007669"/>
    <property type="project" value="TreeGrafter"/>
</dbReference>
<organism evidence="4 5">
    <name type="scientific">Cucurbitaria berberidis CBS 394.84</name>
    <dbReference type="NCBI Taxonomy" id="1168544"/>
    <lineage>
        <taxon>Eukaryota</taxon>
        <taxon>Fungi</taxon>
        <taxon>Dikarya</taxon>
        <taxon>Ascomycota</taxon>
        <taxon>Pezizomycotina</taxon>
        <taxon>Dothideomycetes</taxon>
        <taxon>Pleosporomycetidae</taxon>
        <taxon>Pleosporales</taxon>
        <taxon>Pleosporineae</taxon>
        <taxon>Cucurbitariaceae</taxon>
        <taxon>Cucurbitaria</taxon>
    </lineage>
</organism>
<dbReference type="InterPro" id="IPR000648">
    <property type="entry name" value="Oxysterol-bd"/>
</dbReference>
<keyword evidence="5" id="KW-1185">Reference proteome</keyword>
<dbReference type="InterPro" id="IPR037239">
    <property type="entry name" value="OSBP_sf"/>
</dbReference>
<protein>
    <submittedName>
        <fullName evidence="4">Oxysterol-binding protein</fullName>
    </submittedName>
</protein>
<dbReference type="Pfam" id="PF01237">
    <property type="entry name" value="Oxysterol_BP"/>
    <property type="match status" value="1"/>
</dbReference>
<feature type="compositionally biased region" description="Basic and acidic residues" evidence="3">
    <location>
        <begin position="387"/>
        <end position="399"/>
    </location>
</feature>
<dbReference type="FunFam" id="2.40.160.120:FF:000010">
    <property type="entry name" value="Oxysterol-binding protein homolog 4"/>
    <property type="match status" value="1"/>
</dbReference>
<dbReference type="SUPFAM" id="SSF144000">
    <property type="entry name" value="Oxysterol-binding protein-like"/>
    <property type="match status" value="1"/>
</dbReference>
<comment type="similarity">
    <text evidence="1 2">Belongs to the OSBP family.</text>
</comment>
<dbReference type="EMBL" id="ML976618">
    <property type="protein sequence ID" value="KAF1842173.1"/>
    <property type="molecule type" value="Genomic_DNA"/>
</dbReference>
<dbReference type="GO" id="GO:0120009">
    <property type="term" value="P:intermembrane lipid transfer"/>
    <property type="evidence" value="ECO:0007669"/>
    <property type="project" value="UniProtKB-ARBA"/>
</dbReference>
<feature type="region of interest" description="Disordered" evidence="3">
    <location>
        <begin position="377"/>
        <end position="399"/>
    </location>
</feature>
<dbReference type="Gene3D" id="3.30.70.3490">
    <property type="match status" value="1"/>
</dbReference>
<evidence type="ECO:0000256" key="3">
    <source>
        <dbReference type="SAM" id="MobiDB-lite"/>
    </source>
</evidence>
<dbReference type="PANTHER" id="PTHR10972">
    <property type="entry name" value="OXYSTEROL-BINDING PROTEIN-RELATED"/>
    <property type="match status" value="1"/>
</dbReference>
<dbReference type="Gene3D" id="2.40.160.120">
    <property type="match status" value="1"/>
</dbReference>
<dbReference type="GO" id="GO:0016020">
    <property type="term" value="C:membrane"/>
    <property type="evidence" value="ECO:0007669"/>
    <property type="project" value="TreeGrafter"/>
</dbReference>
<sequence length="399" mass="44866">MAEKEGSAVPPQAKSSWSSFLKSIASFNGDLSTMTAPAFILSTKSLTEFSSYWTEHPTVFVAPAAEKDPAKRAMLVLKWFLSTLKQQYASRSEKLGSEKKPLNPFLGELFLGKWEDAAGTTQLVSEQVSHHPPVTAYSIWNSQHGVRLEGYNAQKASVKTTINVKQVGHALLHLDAFDESYLITLPSLHIEGLIMGSPYVELNSNTYIQSSSGYTARIDYSGKGWVSGKKNTFSAVLYPTGKEKDTIYKVDGQWNTSFQIKDAKTKTVVDTFDHKVISTTPLTIAPIEQQDDFETRRAWKKVAEAINKGDMDLTSAEKTIIESRQREMRKEEKDAGREWERTFFTRAEKFPLFEQLAQKIGEKVNDDQTNGVWSFDQQKSSAAKSPFHPEVKPPIYERK</sequence>
<dbReference type="PANTHER" id="PTHR10972:SF184">
    <property type="entry name" value="OXYSTEROL-BINDING PROTEIN HOMOLOG 4-RELATED"/>
    <property type="match status" value="1"/>
</dbReference>
<dbReference type="Proteomes" id="UP000800039">
    <property type="component" value="Unassembled WGS sequence"/>
</dbReference>
<name>A0A9P4GAG3_9PLEO</name>
<dbReference type="Gene3D" id="6.10.250.1430">
    <property type="match status" value="1"/>
</dbReference>
<dbReference type="PROSITE" id="PS01013">
    <property type="entry name" value="OSBP"/>
    <property type="match status" value="1"/>
</dbReference>
<proteinExistence type="inferred from homology"/>
<evidence type="ECO:0000256" key="1">
    <source>
        <dbReference type="ARBA" id="ARBA00008842"/>
    </source>
</evidence>
<dbReference type="GeneID" id="63846534"/>
<dbReference type="GO" id="GO:0005829">
    <property type="term" value="C:cytosol"/>
    <property type="evidence" value="ECO:0007669"/>
    <property type="project" value="TreeGrafter"/>
</dbReference>
<evidence type="ECO:0000256" key="2">
    <source>
        <dbReference type="RuleBase" id="RU003844"/>
    </source>
</evidence>
<comment type="caution">
    <text evidence="4">The sequence shown here is derived from an EMBL/GenBank/DDBJ whole genome shotgun (WGS) entry which is preliminary data.</text>
</comment>
<accession>A0A9P4GAG3</accession>
<dbReference type="AlphaFoldDB" id="A0A9P4GAG3"/>
<dbReference type="InterPro" id="IPR018494">
    <property type="entry name" value="Oxysterol-bd_CS"/>
</dbReference>
<dbReference type="FunFam" id="1.10.287.2720:FF:000003">
    <property type="entry name" value="Oxysterol binding protein"/>
    <property type="match status" value="1"/>
</dbReference>
<dbReference type="Gene3D" id="1.10.287.2720">
    <property type="match status" value="1"/>
</dbReference>